<sequence length="124" mass="14220">MTMQLGHSHSSRNHKGSDFLEDKRHVTEKQLICKRKDLFEAGVWENRESSTLQPGSSFVLWKKAQSLAKPTLFGGDSPPIQNRYSPLLRSALHVRLTYSQHPPLLYEWEEVSFCHAKQCAGLRT</sequence>
<reference evidence="2" key="1">
    <citation type="submission" date="2021-09" db="EMBL/GenBank/DDBJ databases">
        <title>The genome of Mauremys mutica provides insights into the evolution of semi-aquatic lifestyle.</title>
        <authorList>
            <person name="Gong S."/>
            <person name="Gao Y."/>
        </authorList>
    </citation>
    <scope>NUCLEOTIDE SEQUENCE</scope>
    <source>
        <strain evidence="2">MM-2020</strain>
        <tissue evidence="2">Muscle</tissue>
    </source>
</reference>
<keyword evidence="3" id="KW-1185">Reference proteome</keyword>
<organism evidence="2 3">
    <name type="scientific">Mauremys mutica</name>
    <name type="common">yellowpond turtle</name>
    <dbReference type="NCBI Taxonomy" id="74926"/>
    <lineage>
        <taxon>Eukaryota</taxon>
        <taxon>Metazoa</taxon>
        <taxon>Chordata</taxon>
        <taxon>Craniata</taxon>
        <taxon>Vertebrata</taxon>
        <taxon>Euteleostomi</taxon>
        <taxon>Archelosauria</taxon>
        <taxon>Testudinata</taxon>
        <taxon>Testudines</taxon>
        <taxon>Cryptodira</taxon>
        <taxon>Durocryptodira</taxon>
        <taxon>Testudinoidea</taxon>
        <taxon>Geoemydidae</taxon>
        <taxon>Geoemydinae</taxon>
        <taxon>Mauremys</taxon>
    </lineage>
</organism>
<proteinExistence type="predicted"/>
<evidence type="ECO:0000256" key="1">
    <source>
        <dbReference type="SAM" id="MobiDB-lite"/>
    </source>
</evidence>
<dbReference type="AlphaFoldDB" id="A0A9D3X0A1"/>
<name>A0A9D3X0A1_9SAUR</name>
<accession>A0A9D3X0A1</accession>
<comment type="caution">
    <text evidence="2">The sequence shown here is derived from an EMBL/GenBank/DDBJ whole genome shotgun (WGS) entry which is preliminary data.</text>
</comment>
<dbReference type="Proteomes" id="UP000827986">
    <property type="component" value="Unassembled WGS sequence"/>
</dbReference>
<dbReference type="EMBL" id="JAHDVG010000483">
    <property type="protein sequence ID" value="KAH1171036.1"/>
    <property type="molecule type" value="Genomic_DNA"/>
</dbReference>
<protein>
    <submittedName>
        <fullName evidence="2">Uncharacterized protein</fullName>
    </submittedName>
</protein>
<feature type="region of interest" description="Disordered" evidence="1">
    <location>
        <begin position="1"/>
        <end position="20"/>
    </location>
</feature>
<evidence type="ECO:0000313" key="2">
    <source>
        <dbReference type="EMBL" id="KAH1171036.1"/>
    </source>
</evidence>
<gene>
    <name evidence="2" type="ORF">KIL84_006654</name>
</gene>
<evidence type="ECO:0000313" key="3">
    <source>
        <dbReference type="Proteomes" id="UP000827986"/>
    </source>
</evidence>